<keyword evidence="3" id="KW-0694">RNA-binding</keyword>
<dbReference type="HAMAP" id="MF_00360">
    <property type="entry name" value="Ribosomal_bS6"/>
    <property type="match status" value="1"/>
</dbReference>
<evidence type="ECO:0000313" key="6">
    <source>
        <dbReference type="Proteomes" id="UP000236173"/>
    </source>
</evidence>
<proteinExistence type="inferred from homology"/>
<protein>
    <recommendedName>
        <fullName evidence="2 3">Small ribosomal subunit protein bS6</fullName>
    </recommendedName>
</protein>
<dbReference type="InterPro" id="IPR000529">
    <property type="entry name" value="Ribosomal_bS6"/>
</dbReference>
<keyword evidence="3" id="KW-0699">rRNA-binding</keyword>
<evidence type="ECO:0000256" key="3">
    <source>
        <dbReference type="HAMAP-Rule" id="MF_00360"/>
    </source>
</evidence>
<feature type="compositionally biased region" description="Basic and acidic residues" evidence="4">
    <location>
        <begin position="1"/>
        <end position="18"/>
    </location>
</feature>
<sequence>MNETEQKVTETAQDEPRTAEATAAVPAPAEAVPPTELEIAESPAPVPSVPSERPKTPPKGSRSYELIFLVDAGLPKGDLNGLIEKLQTFIEQRDGAVENVRVSDVRRLAYEIKKRTHGVYVVVNFWIQPAHIAELERMLRLDDRVLRHMVILTRAS</sequence>
<keyword evidence="3" id="KW-0687">Ribonucleoprotein</keyword>
<accession>A0A2H5XCC6</accession>
<keyword evidence="3 5" id="KW-0689">Ribosomal protein</keyword>
<dbReference type="Pfam" id="PF01250">
    <property type="entry name" value="Ribosomal_S6"/>
    <property type="match status" value="1"/>
</dbReference>
<dbReference type="NCBIfam" id="TIGR00166">
    <property type="entry name" value="S6"/>
    <property type="match status" value="1"/>
</dbReference>
<comment type="caution">
    <text evidence="5">The sequence shown here is derived from an EMBL/GenBank/DDBJ whole genome shotgun (WGS) entry which is preliminary data.</text>
</comment>
<dbReference type="InterPro" id="IPR014717">
    <property type="entry name" value="Transl_elong_EF1B/ribsomal_bS6"/>
</dbReference>
<dbReference type="PANTHER" id="PTHR21011">
    <property type="entry name" value="MITOCHONDRIAL 28S RIBOSOMAL PROTEIN S6"/>
    <property type="match status" value="1"/>
</dbReference>
<comment type="similarity">
    <text evidence="1 3">Belongs to the bacterial ribosomal protein bS6 family.</text>
</comment>
<feature type="compositionally biased region" description="Low complexity" evidence="4">
    <location>
        <begin position="19"/>
        <end position="43"/>
    </location>
</feature>
<evidence type="ECO:0000256" key="4">
    <source>
        <dbReference type="SAM" id="MobiDB-lite"/>
    </source>
</evidence>
<dbReference type="EMBL" id="BEHT01000016">
    <property type="protein sequence ID" value="GBC98851.1"/>
    <property type="molecule type" value="Genomic_DNA"/>
</dbReference>
<dbReference type="GO" id="GO:1990904">
    <property type="term" value="C:ribonucleoprotein complex"/>
    <property type="evidence" value="ECO:0007669"/>
    <property type="project" value="UniProtKB-KW"/>
</dbReference>
<evidence type="ECO:0000313" key="5">
    <source>
        <dbReference type="EMBL" id="GBC98851.1"/>
    </source>
</evidence>
<dbReference type="CDD" id="cd00473">
    <property type="entry name" value="bS6"/>
    <property type="match status" value="1"/>
</dbReference>
<dbReference type="GO" id="GO:0005737">
    <property type="term" value="C:cytoplasm"/>
    <property type="evidence" value="ECO:0007669"/>
    <property type="project" value="UniProtKB-ARBA"/>
</dbReference>
<dbReference type="GO" id="GO:0003735">
    <property type="term" value="F:structural constituent of ribosome"/>
    <property type="evidence" value="ECO:0007669"/>
    <property type="project" value="InterPro"/>
</dbReference>
<dbReference type="Proteomes" id="UP000236173">
    <property type="component" value="Unassembled WGS sequence"/>
</dbReference>
<feature type="region of interest" description="Disordered" evidence="4">
    <location>
        <begin position="1"/>
        <end position="61"/>
    </location>
</feature>
<dbReference type="GO" id="GO:0070181">
    <property type="term" value="F:small ribosomal subunit rRNA binding"/>
    <property type="evidence" value="ECO:0007669"/>
    <property type="project" value="TreeGrafter"/>
</dbReference>
<dbReference type="InterPro" id="IPR020814">
    <property type="entry name" value="Ribosomal_S6_plastid/chlpt"/>
</dbReference>
<name>A0A2H5XCC6_9BACT</name>
<gene>
    <name evidence="3 5" type="primary">rpsF</name>
    <name evidence="5" type="ORF">HRbin17_01368</name>
</gene>
<evidence type="ECO:0000256" key="1">
    <source>
        <dbReference type="ARBA" id="ARBA00009512"/>
    </source>
</evidence>
<dbReference type="Gene3D" id="3.30.70.60">
    <property type="match status" value="1"/>
</dbReference>
<dbReference type="PANTHER" id="PTHR21011:SF1">
    <property type="entry name" value="SMALL RIBOSOMAL SUBUNIT PROTEIN BS6M"/>
    <property type="match status" value="1"/>
</dbReference>
<reference evidence="6" key="1">
    <citation type="submission" date="2017-09" db="EMBL/GenBank/DDBJ databases">
        <title>Metaegenomics of thermophilic ammonia-oxidizing enrichment culture.</title>
        <authorList>
            <person name="Kato S."/>
            <person name="Suzuki K."/>
        </authorList>
    </citation>
    <scope>NUCLEOTIDE SEQUENCE [LARGE SCALE GENOMIC DNA]</scope>
</reference>
<dbReference type="AlphaFoldDB" id="A0A2H5XCC6"/>
<comment type="function">
    <text evidence="3">Binds together with bS18 to 16S ribosomal RNA.</text>
</comment>
<evidence type="ECO:0000256" key="2">
    <source>
        <dbReference type="ARBA" id="ARBA00035294"/>
    </source>
</evidence>
<dbReference type="SUPFAM" id="SSF54995">
    <property type="entry name" value="Ribosomal protein S6"/>
    <property type="match status" value="1"/>
</dbReference>
<organism evidence="5 6">
    <name type="scientific">Candidatus Fervidibacter japonicus</name>
    <dbReference type="NCBI Taxonomy" id="2035412"/>
    <lineage>
        <taxon>Bacteria</taxon>
        <taxon>Candidatus Fervidibacterota</taxon>
        <taxon>Candidatus Fervidibacter</taxon>
    </lineage>
</organism>
<dbReference type="GO" id="GO:0005840">
    <property type="term" value="C:ribosome"/>
    <property type="evidence" value="ECO:0007669"/>
    <property type="project" value="UniProtKB-KW"/>
</dbReference>
<dbReference type="InterPro" id="IPR035980">
    <property type="entry name" value="Ribosomal_bS6_sf"/>
</dbReference>
<dbReference type="GO" id="GO:0006412">
    <property type="term" value="P:translation"/>
    <property type="evidence" value="ECO:0007669"/>
    <property type="project" value="UniProtKB-UniRule"/>
</dbReference>